<reference evidence="2" key="1">
    <citation type="submission" date="2021-02" db="EMBL/GenBank/DDBJ databases">
        <authorList>
            <person name="Nowell W R."/>
        </authorList>
    </citation>
    <scope>NUCLEOTIDE SEQUENCE</scope>
</reference>
<dbReference type="SUPFAM" id="SSF50814">
    <property type="entry name" value="Lipocalins"/>
    <property type="match status" value="1"/>
</dbReference>
<protein>
    <submittedName>
        <fullName evidence="2">Uncharacterized protein</fullName>
    </submittedName>
</protein>
<dbReference type="GO" id="GO:0008289">
    <property type="term" value="F:lipid binding"/>
    <property type="evidence" value="ECO:0007669"/>
    <property type="project" value="UniProtKB-KW"/>
</dbReference>
<evidence type="ECO:0000256" key="1">
    <source>
        <dbReference type="SAM" id="SignalP"/>
    </source>
</evidence>
<name>A0A815G4D0_9BILA</name>
<keyword evidence="1" id="KW-0732">Signal</keyword>
<dbReference type="Gene3D" id="2.40.128.20">
    <property type="match status" value="1"/>
</dbReference>
<feature type="signal peptide" evidence="1">
    <location>
        <begin position="1"/>
        <end position="19"/>
    </location>
</feature>
<sequence>MAFLITIFTLLSLAGISQAALCLLIFTQKNFTVTKYTGVWYETYRRDIKEVDTKCNNDTFTSNGHGTMDVLSRGLHTFAGYYSHRGLAKPRLPSEPAAFLIHYTDLSNDL</sequence>
<evidence type="ECO:0000313" key="2">
    <source>
        <dbReference type="EMBL" id="CAF1334180.1"/>
    </source>
</evidence>
<feature type="chain" id="PRO_5032564080" evidence="1">
    <location>
        <begin position="20"/>
        <end position="110"/>
    </location>
</feature>
<proteinExistence type="predicted"/>
<comment type="caution">
    <text evidence="2">The sequence shown here is derived from an EMBL/GenBank/DDBJ whole genome shotgun (WGS) entry which is preliminary data.</text>
</comment>
<dbReference type="Proteomes" id="UP000663882">
    <property type="component" value="Unassembled WGS sequence"/>
</dbReference>
<dbReference type="AlphaFoldDB" id="A0A815G4D0"/>
<accession>A0A815G4D0</accession>
<evidence type="ECO:0000313" key="3">
    <source>
        <dbReference type="Proteomes" id="UP000663882"/>
    </source>
</evidence>
<gene>
    <name evidence="2" type="ORF">RFH988_LOCUS31427</name>
</gene>
<dbReference type="InterPro" id="IPR012674">
    <property type="entry name" value="Calycin"/>
</dbReference>
<dbReference type="EMBL" id="CAJNOO010003380">
    <property type="protein sequence ID" value="CAF1334180.1"/>
    <property type="molecule type" value="Genomic_DNA"/>
</dbReference>
<dbReference type="OrthoDB" id="565904at2759"/>
<organism evidence="2 3">
    <name type="scientific">Rotaria sordida</name>
    <dbReference type="NCBI Taxonomy" id="392033"/>
    <lineage>
        <taxon>Eukaryota</taxon>
        <taxon>Metazoa</taxon>
        <taxon>Spiralia</taxon>
        <taxon>Gnathifera</taxon>
        <taxon>Rotifera</taxon>
        <taxon>Eurotatoria</taxon>
        <taxon>Bdelloidea</taxon>
        <taxon>Philodinida</taxon>
        <taxon>Philodinidae</taxon>
        <taxon>Rotaria</taxon>
    </lineage>
</organism>